<comment type="caution">
    <text evidence="1">The sequence shown here is derived from an EMBL/GenBank/DDBJ whole genome shotgun (WGS) entry which is preliminary data.</text>
</comment>
<evidence type="ECO:0000313" key="1">
    <source>
        <dbReference type="EMBL" id="MFC5745287.1"/>
    </source>
</evidence>
<dbReference type="RefSeq" id="WP_378280911.1">
    <property type="nucleotide sequence ID" value="NZ_JBHSON010000007.1"/>
</dbReference>
<reference evidence="2" key="1">
    <citation type="journal article" date="2019" name="Int. J. Syst. Evol. Microbiol.">
        <title>The Global Catalogue of Microorganisms (GCM) 10K type strain sequencing project: providing services to taxonomists for standard genome sequencing and annotation.</title>
        <authorList>
            <consortium name="The Broad Institute Genomics Platform"/>
            <consortium name="The Broad Institute Genome Sequencing Center for Infectious Disease"/>
            <person name="Wu L."/>
            <person name="Ma J."/>
        </authorList>
    </citation>
    <scope>NUCLEOTIDE SEQUENCE [LARGE SCALE GENOMIC DNA]</scope>
    <source>
        <strain evidence="2">KCTC 42087</strain>
    </source>
</reference>
<organism evidence="1 2">
    <name type="scientific">Actinomadura rugatobispora</name>
    <dbReference type="NCBI Taxonomy" id="1994"/>
    <lineage>
        <taxon>Bacteria</taxon>
        <taxon>Bacillati</taxon>
        <taxon>Actinomycetota</taxon>
        <taxon>Actinomycetes</taxon>
        <taxon>Streptosporangiales</taxon>
        <taxon>Thermomonosporaceae</taxon>
        <taxon>Actinomadura</taxon>
    </lineage>
</organism>
<sequence length="106" mass="11506">MVKAYRAHRSMTGPGIGIGLLLAGGRTRSWPILGNPRYTGYEVWNKQFKFGREGSALTPATAARLLVASDGLHDLSTYERDARCSQAIGIRFNDNVAIRVAIVSNG</sequence>
<accession>A0ABW0ZSF5</accession>
<evidence type="ECO:0000313" key="2">
    <source>
        <dbReference type="Proteomes" id="UP001596074"/>
    </source>
</evidence>
<protein>
    <recommendedName>
        <fullName evidence="3">PPM-type phosphatase domain-containing protein</fullName>
    </recommendedName>
</protein>
<name>A0ABW0ZSF5_9ACTN</name>
<proteinExistence type="predicted"/>
<dbReference type="EMBL" id="JBHSON010000007">
    <property type="protein sequence ID" value="MFC5745287.1"/>
    <property type="molecule type" value="Genomic_DNA"/>
</dbReference>
<gene>
    <name evidence="1" type="ORF">ACFPZN_06680</name>
</gene>
<evidence type="ECO:0008006" key="3">
    <source>
        <dbReference type="Google" id="ProtNLM"/>
    </source>
</evidence>
<keyword evidence="2" id="KW-1185">Reference proteome</keyword>
<dbReference type="Proteomes" id="UP001596074">
    <property type="component" value="Unassembled WGS sequence"/>
</dbReference>